<keyword evidence="2" id="KW-1185">Reference proteome</keyword>
<reference evidence="1 2" key="3">
    <citation type="journal article" date="2010" name="BMC Genomics">
        <title>Transcriptome sequencing and comparative analysis of cucumber flowers with different sex types.</title>
        <authorList>
            <person name="Guo S."/>
            <person name="Zheng Y."/>
            <person name="Joung J.G."/>
            <person name="Liu S."/>
            <person name="Zhang Z."/>
            <person name="Crasta O.R."/>
            <person name="Sobral B.W."/>
            <person name="Xu Y."/>
            <person name="Huang S."/>
            <person name="Fei Z."/>
        </authorList>
    </citation>
    <scope>NUCLEOTIDE SEQUENCE [LARGE SCALE GENOMIC DNA]</scope>
    <source>
        <strain evidence="2">cv. 9930</strain>
    </source>
</reference>
<gene>
    <name evidence="1" type="ORF">Csa_1G196245</name>
</gene>
<reference evidence="1 2" key="4">
    <citation type="journal article" date="2011" name="BMC Genomics">
        <title>RNA-Seq improves annotation of protein-coding genes in the cucumber genome.</title>
        <authorList>
            <person name="Li Z."/>
            <person name="Zhang Z."/>
            <person name="Yan P."/>
            <person name="Huang S."/>
            <person name="Fei Z."/>
            <person name="Lin K."/>
        </authorList>
    </citation>
    <scope>NUCLEOTIDE SEQUENCE [LARGE SCALE GENOMIC DNA]</scope>
    <source>
        <strain evidence="2">cv. 9930</strain>
    </source>
</reference>
<reference evidence="1 2" key="2">
    <citation type="journal article" date="2009" name="PLoS ONE">
        <title>An integrated genetic and cytogenetic map of the cucumber genome.</title>
        <authorList>
            <person name="Ren Y."/>
            <person name="Zhang Z."/>
            <person name="Liu J."/>
            <person name="Staub J.E."/>
            <person name="Han Y."/>
            <person name="Cheng Z."/>
            <person name="Li X."/>
            <person name="Lu J."/>
            <person name="Miao H."/>
            <person name="Kang H."/>
            <person name="Xie B."/>
            <person name="Gu X."/>
            <person name="Wang X."/>
            <person name="Du Y."/>
            <person name="Jin W."/>
            <person name="Huang S."/>
        </authorList>
    </citation>
    <scope>NUCLEOTIDE SEQUENCE [LARGE SCALE GENOMIC DNA]</scope>
    <source>
        <strain evidence="2">cv. 9930</strain>
    </source>
</reference>
<dbReference type="EMBL" id="CM002922">
    <property type="protein sequence ID" value="KGN65082.1"/>
    <property type="molecule type" value="Genomic_DNA"/>
</dbReference>
<dbReference type="AlphaFoldDB" id="A0A0A0LW87"/>
<dbReference type="Gramene" id="KGN65082">
    <property type="protein sequence ID" value="KGN65082"/>
    <property type="gene ID" value="Csa_1G196245"/>
</dbReference>
<protein>
    <submittedName>
        <fullName evidence="1">Uncharacterized protein</fullName>
    </submittedName>
</protein>
<evidence type="ECO:0000313" key="2">
    <source>
        <dbReference type="Proteomes" id="UP000029981"/>
    </source>
</evidence>
<proteinExistence type="predicted"/>
<name>A0A0A0LW87_CUCSA</name>
<dbReference type="Proteomes" id="UP000029981">
    <property type="component" value="Chromosome 1"/>
</dbReference>
<sequence length="90" mass="10466">MGEGYSKARIRNSFEDELKVHKHESVRRQVSKNTTIGNFGREKLLNLGLSISLLKIKKRLIKFVQHQGSKVKSLVGLDQMKIDLRRHLKR</sequence>
<reference evidence="1 2" key="1">
    <citation type="journal article" date="2009" name="Nat. Genet.">
        <title>The genome of the cucumber, Cucumis sativus L.</title>
        <authorList>
            <person name="Huang S."/>
            <person name="Li R."/>
            <person name="Zhang Z."/>
            <person name="Li L."/>
            <person name="Gu X."/>
            <person name="Fan W."/>
            <person name="Lucas W.J."/>
            <person name="Wang X."/>
            <person name="Xie B."/>
            <person name="Ni P."/>
            <person name="Ren Y."/>
            <person name="Zhu H."/>
            <person name="Li J."/>
            <person name="Lin K."/>
            <person name="Jin W."/>
            <person name="Fei Z."/>
            <person name="Li G."/>
            <person name="Staub J."/>
            <person name="Kilian A."/>
            <person name="van der Vossen E.A."/>
            <person name="Wu Y."/>
            <person name="Guo J."/>
            <person name="He J."/>
            <person name="Jia Z."/>
            <person name="Ren Y."/>
            <person name="Tian G."/>
            <person name="Lu Y."/>
            <person name="Ruan J."/>
            <person name="Qian W."/>
            <person name="Wang M."/>
            <person name="Huang Q."/>
            <person name="Li B."/>
            <person name="Xuan Z."/>
            <person name="Cao J."/>
            <person name="Asan"/>
            <person name="Wu Z."/>
            <person name="Zhang J."/>
            <person name="Cai Q."/>
            <person name="Bai Y."/>
            <person name="Zhao B."/>
            <person name="Han Y."/>
            <person name="Li Y."/>
            <person name="Li X."/>
            <person name="Wang S."/>
            <person name="Shi Q."/>
            <person name="Liu S."/>
            <person name="Cho W.K."/>
            <person name="Kim J.Y."/>
            <person name="Xu Y."/>
            <person name="Heller-Uszynska K."/>
            <person name="Miao H."/>
            <person name="Cheng Z."/>
            <person name="Zhang S."/>
            <person name="Wu J."/>
            <person name="Yang Y."/>
            <person name="Kang H."/>
            <person name="Li M."/>
            <person name="Liang H."/>
            <person name="Ren X."/>
            <person name="Shi Z."/>
            <person name="Wen M."/>
            <person name="Jian M."/>
            <person name="Yang H."/>
            <person name="Zhang G."/>
            <person name="Yang Z."/>
            <person name="Chen R."/>
            <person name="Liu S."/>
            <person name="Li J."/>
            <person name="Ma L."/>
            <person name="Liu H."/>
            <person name="Zhou Y."/>
            <person name="Zhao J."/>
            <person name="Fang X."/>
            <person name="Li G."/>
            <person name="Fang L."/>
            <person name="Li Y."/>
            <person name="Liu D."/>
            <person name="Zheng H."/>
            <person name="Zhang Y."/>
            <person name="Qin N."/>
            <person name="Li Z."/>
            <person name="Yang G."/>
            <person name="Yang S."/>
            <person name="Bolund L."/>
            <person name="Kristiansen K."/>
            <person name="Zheng H."/>
            <person name="Li S."/>
            <person name="Zhang X."/>
            <person name="Yang H."/>
            <person name="Wang J."/>
            <person name="Sun R."/>
            <person name="Zhang B."/>
            <person name="Jiang S."/>
            <person name="Wang J."/>
            <person name="Du Y."/>
            <person name="Li S."/>
        </authorList>
    </citation>
    <scope>NUCLEOTIDE SEQUENCE [LARGE SCALE GENOMIC DNA]</scope>
    <source>
        <strain evidence="2">cv. 9930</strain>
    </source>
</reference>
<evidence type="ECO:0000313" key="1">
    <source>
        <dbReference type="EMBL" id="KGN65082.1"/>
    </source>
</evidence>
<organism evidence="1 2">
    <name type="scientific">Cucumis sativus</name>
    <name type="common">Cucumber</name>
    <dbReference type="NCBI Taxonomy" id="3659"/>
    <lineage>
        <taxon>Eukaryota</taxon>
        <taxon>Viridiplantae</taxon>
        <taxon>Streptophyta</taxon>
        <taxon>Embryophyta</taxon>
        <taxon>Tracheophyta</taxon>
        <taxon>Spermatophyta</taxon>
        <taxon>Magnoliopsida</taxon>
        <taxon>eudicotyledons</taxon>
        <taxon>Gunneridae</taxon>
        <taxon>Pentapetalae</taxon>
        <taxon>rosids</taxon>
        <taxon>fabids</taxon>
        <taxon>Cucurbitales</taxon>
        <taxon>Cucurbitaceae</taxon>
        <taxon>Benincaseae</taxon>
        <taxon>Cucumis</taxon>
    </lineage>
</organism>
<accession>A0A0A0LW87</accession>